<organism evidence="1">
    <name type="scientific">uncultured Caudovirales phage</name>
    <dbReference type="NCBI Taxonomy" id="2100421"/>
    <lineage>
        <taxon>Viruses</taxon>
        <taxon>Duplodnaviria</taxon>
        <taxon>Heunggongvirae</taxon>
        <taxon>Uroviricota</taxon>
        <taxon>Caudoviricetes</taxon>
        <taxon>Peduoviridae</taxon>
        <taxon>Maltschvirus</taxon>
        <taxon>Maltschvirus maltsch</taxon>
    </lineage>
</organism>
<accession>A0A6J5N798</accession>
<reference evidence="1" key="1">
    <citation type="submission" date="2020-04" db="EMBL/GenBank/DDBJ databases">
        <authorList>
            <person name="Chiriac C."/>
            <person name="Salcher M."/>
            <person name="Ghai R."/>
            <person name="Kavagutti S V."/>
        </authorList>
    </citation>
    <scope>NUCLEOTIDE SEQUENCE</scope>
</reference>
<name>A0A6J5N798_9CAUD</name>
<dbReference type="EMBL" id="LR796592">
    <property type="protein sequence ID" value="CAB4153266.1"/>
    <property type="molecule type" value="Genomic_DNA"/>
</dbReference>
<evidence type="ECO:0000313" key="1">
    <source>
        <dbReference type="EMBL" id="CAB4153266.1"/>
    </source>
</evidence>
<gene>
    <name evidence="1" type="ORF">UFOVP605_56</name>
</gene>
<sequence length="49" mass="5447">MTVRELLARVGSDELTEWMAYTALENGHGLEAPVEEQLMRIFGGPKSGR</sequence>
<proteinExistence type="predicted"/>
<protein>
    <submittedName>
        <fullName evidence="1">Uncharacterized protein</fullName>
    </submittedName>
</protein>